<evidence type="ECO:0000313" key="2">
    <source>
        <dbReference type="Proteomes" id="UP000198609"/>
    </source>
</evidence>
<gene>
    <name evidence="1" type="ORF">SAMN04490356_4566</name>
</gene>
<dbReference type="AlphaFoldDB" id="A0A1H4TDY5"/>
<proteinExistence type="predicted"/>
<reference evidence="2" key="1">
    <citation type="submission" date="2016-10" db="EMBL/GenBank/DDBJ databases">
        <authorList>
            <person name="Varghese N."/>
            <person name="Submissions S."/>
        </authorList>
    </citation>
    <scope>NUCLEOTIDE SEQUENCE [LARGE SCALE GENOMIC DNA]</scope>
    <source>
        <strain evidence="2">DSM 40318</strain>
    </source>
</reference>
<sequence length="47" mass="5261">MVMRHLAIVRGRLTRAPFRPNRARGNAAPAYRSVLSLAMIQSRTLAL</sequence>
<dbReference type="Proteomes" id="UP000198609">
    <property type="component" value="Unassembled WGS sequence"/>
</dbReference>
<dbReference type="EMBL" id="FNST01000002">
    <property type="protein sequence ID" value="SEC54676.1"/>
    <property type="molecule type" value="Genomic_DNA"/>
</dbReference>
<accession>A0A1H4TDY5</accession>
<keyword evidence="2" id="KW-1185">Reference proteome</keyword>
<name>A0A1H4TDY5_STRMJ</name>
<organism evidence="1 2">
    <name type="scientific">Streptomyces melanosporofaciens</name>
    <dbReference type="NCBI Taxonomy" id="67327"/>
    <lineage>
        <taxon>Bacteria</taxon>
        <taxon>Bacillati</taxon>
        <taxon>Actinomycetota</taxon>
        <taxon>Actinomycetes</taxon>
        <taxon>Kitasatosporales</taxon>
        <taxon>Streptomycetaceae</taxon>
        <taxon>Streptomyces</taxon>
        <taxon>Streptomyces violaceusniger group</taxon>
    </lineage>
</organism>
<protein>
    <submittedName>
        <fullName evidence="1">Uncharacterized protein</fullName>
    </submittedName>
</protein>
<evidence type="ECO:0000313" key="1">
    <source>
        <dbReference type="EMBL" id="SEC54676.1"/>
    </source>
</evidence>